<dbReference type="Pfam" id="PF13614">
    <property type="entry name" value="AAA_31"/>
    <property type="match status" value="1"/>
</dbReference>
<dbReference type="InterPro" id="IPR025669">
    <property type="entry name" value="AAA_dom"/>
</dbReference>
<dbReference type="EMBL" id="VEWN01000013">
    <property type="protein sequence ID" value="KAA1053812.1"/>
    <property type="molecule type" value="Genomic_DNA"/>
</dbReference>
<accession>A0A5B0KMI8</accession>
<sequence>MDGLTLKGVREQRGESQADFANWLNAGVGRSYDRARISRWESGSEKIPGAVAKFVEANSDTAGDKLVPSLRQSLLASSDHLFGKPDRLPARHTACVVLALANQKGGVTKSTSSCNLAFLLSEMGKRVLLIDADPQASSTQSLAINPMQLETEGRSLAHLLLDEDADPARFPTKVCDGAFDLIGCSITLAQAEGQLKFGQTQGDKVLGERLAALKPSYDVIIIDCPPHLGGLTESALIAADQVLIPTICEPMAVLGVPHLIKTIQDVKRRGNPKIEILGILPAIFERRSTIDMQTLGDLQAAFGAHIKVWDPIPKRKDFAKAVQTGKPLFAIVPKSDGVETYRSIARALLAKAPALEATHV</sequence>
<protein>
    <recommendedName>
        <fullName evidence="2">Chromosome partitioning protein ParA</fullName>
    </recommendedName>
</protein>
<evidence type="ECO:0000256" key="1">
    <source>
        <dbReference type="ARBA" id="ARBA00057242"/>
    </source>
</evidence>
<dbReference type="RefSeq" id="WP_149650928.1">
    <property type="nucleotide sequence ID" value="NZ_VEWN01000013.1"/>
</dbReference>
<dbReference type="InterPro" id="IPR027417">
    <property type="entry name" value="P-loop_NTPase"/>
</dbReference>
<dbReference type="AlphaFoldDB" id="A0A5B0KMI8"/>
<dbReference type="Proteomes" id="UP000325333">
    <property type="component" value="Unassembled WGS sequence"/>
</dbReference>
<gene>
    <name evidence="4" type="ORF">FH063_002394</name>
</gene>
<evidence type="ECO:0000313" key="4">
    <source>
        <dbReference type="EMBL" id="KAA1053812.1"/>
    </source>
</evidence>
<dbReference type="InterPro" id="IPR050678">
    <property type="entry name" value="DNA_Partitioning_ATPase"/>
</dbReference>
<comment type="function">
    <text evidence="1">Involved in chromosome partition. Localize to both poles of the predivisional cell following completion of DNA replication.</text>
</comment>
<organism evidence="4 5">
    <name type="scientific">Azospirillum argentinense</name>
    <dbReference type="NCBI Taxonomy" id="2970906"/>
    <lineage>
        <taxon>Bacteria</taxon>
        <taxon>Pseudomonadati</taxon>
        <taxon>Pseudomonadota</taxon>
        <taxon>Alphaproteobacteria</taxon>
        <taxon>Rhodospirillales</taxon>
        <taxon>Azospirillaceae</taxon>
        <taxon>Azospirillum</taxon>
    </lineage>
</organism>
<proteinExistence type="predicted"/>
<reference evidence="4 5" key="1">
    <citation type="submission" date="2019-07" db="EMBL/GenBank/DDBJ databases">
        <title>Genome sequencing of the stress-tolerant strain Azospirillum brasilense Az19.</title>
        <authorList>
            <person name="Maroniche G.A."/>
            <person name="Garcia J.E."/>
            <person name="Pagnussat L."/>
            <person name="Amenta M."/>
            <person name="Creus C.M."/>
        </authorList>
    </citation>
    <scope>NUCLEOTIDE SEQUENCE [LARGE SCALE GENOMIC DNA]</scope>
    <source>
        <strain evidence="4 5">Az19</strain>
    </source>
</reference>
<dbReference type="Gene3D" id="3.40.50.300">
    <property type="entry name" value="P-loop containing nucleotide triphosphate hydrolases"/>
    <property type="match status" value="1"/>
</dbReference>
<dbReference type="PANTHER" id="PTHR13696">
    <property type="entry name" value="P-LOOP CONTAINING NUCLEOSIDE TRIPHOSPHATE HYDROLASE"/>
    <property type="match status" value="1"/>
</dbReference>
<dbReference type="CDD" id="cd02042">
    <property type="entry name" value="ParAB_family"/>
    <property type="match status" value="1"/>
</dbReference>
<feature type="domain" description="AAA" evidence="3">
    <location>
        <begin position="97"/>
        <end position="276"/>
    </location>
</feature>
<dbReference type="InterPro" id="IPR001387">
    <property type="entry name" value="Cro/C1-type_HTH"/>
</dbReference>
<comment type="caution">
    <text evidence="4">The sequence shown here is derived from an EMBL/GenBank/DDBJ whole genome shotgun (WGS) entry which is preliminary data.</text>
</comment>
<dbReference type="SUPFAM" id="SSF52540">
    <property type="entry name" value="P-loop containing nucleoside triphosphate hydrolases"/>
    <property type="match status" value="1"/>
</dbReference>
<dbReference type="PANTHER" id="PTHR13696:SF99">
    <property type="entry name" value="COBYRINIC ACID AC-DIAMIDE SYNTHASE"/>
    <property type="match status" value="1"/>
</dbReference>
<dbReference type="CDD" id="cd00093">
    <property type="entry name" value="HTH_XRE"/>
    <property type="match status" value="1"/>
</dbReference>
<dbReference type="FunFam" id="3.40.50.300:FF:000285">
    <property type="entry name" value="Sporulation initiation inhibitor Soj"/>
    <property type="match status" value="1"/>
</dbReference>
<name>A0A5B0KMI8_9PROT</name>
<evidence type="ECO:0000256" key="2">
    <source>
        <dbReference type="ARBA" id="ARBA00074747"/>
    </source>
</evidence>
<evidence type="ECO:0000313" key="5">
    <source>
        <dbReference type="Proteomes" id="UP000325333"/>
    </source>
</evidence>
<evidence type="ECO:0000259" key="3">
    <source>
        <dbReference type="Pfam" id="PF13614"/>
    </source>
</evidence>